<reference evidence="2 3" key="1">
    <citation type="submission" date="2016-10" db="EMBL/GenBank/DDBJ databases">
        <authorList>
            <person name="de Groot N.N."/>
        </authorList>
    </citation>
    <scope>NUCLEOTIDE SEQUENCE [LARGE SCALE GENOMIC DNA]</scope>
    <source>
        <strain evidence="2 3">DSM 21633</strain>
    </source>
</reference>
<dbReference type="STRING" id="571933.SAMN05216362_1077"/>
<evidence type="ECO:0000256" key="1">
    <source>
        <dbReference type="SAM" id="Phobius"/>
    </source>
</evidence>
<keyword evidence="1" id="KW-0472">Membrane</keyword>
<proteinExistence type="predicted"/>
<evidence type="ECO:0008006" key="4">
    <source>
        <dbReference type="Google" id="ProtNLM"/>
    </source>
</evidence>
<sequence length="99" mass="10694">MDTLQIQGIKFTSYIKLLLIISISTGTLLGLVMFIMSLFGGPVTAELGTKVFSGVTAGILGIFMMPIMFLFFGIVIGLVSYIPFKVALKLMNGLTINLK</sequence>
<feature type="transmembrane region" description="Helical" evidence="1">
    <location>
        <begin position="17"/>
        <end position="39"/>
    </location>
</feature>
<evidence type="ECO:0000313" key="2">
    <source>
        <dbReference type="EMBL" id="SEQ12390.1"/>
    </source>
</evidence>
<keyword evidence="3" id="KW-1185">Reference proteome</keyword>
<dbReference type="AlphaFoldDB" id="A0A1H9DFX3"/>
<dbReference type="Proteomes" id="UP000199427">
    <property type="component" value="Unassembled WGS sequence"/>
</dbReference>
<name>A0A1H9DFX3_9BACI</name>
<protein>
    <recommendedName>
        <fullName evidence="4">DUF3566 domain-containing protein</fullName>
    </recommendedName>
</protein>
<evidence type="ECO:0000313" key="3">
    <source>
        <dbReference type="Proteomes" id="UP000199427"/>
    </source>
</evidence>
<keyword evidence="1" id="KW-0812">Transmembrane</keyword>
<keyword evidence="1" id="KW-1133">Transmembrane helix</keyword>
<dbReference type="EMBL" id="FOES01000007">
    <property type="protein sequence ID" value="SEQ12390.1"/>
    <property type="molecule type" value="Genomic_DNA"/>
</dbReference>
<dbReference type="RefSeq" id="WP_091772983.1">
    <property type="nucleotide sequence ID" value="NZ_CAESCL010000095.1"/>
</dbReference>
<feature type="transmembrane region" description="Helical" evidence="1">
    <location>
        <begin position="59"/>
        <end position="82"/>
    </location>
</feature>
<organism evidence="2 3">
    <name type="scientific">Piscibacillus halophilus</name>
    <dbReference type="NCBI Taxonomy" id="571933"/>
    <lineage>
        <taxon>Bacteria</taxon>
        <taxon>Bacillati</taxon>
        <taxon>Bacillota</taxon>
        <taxon>Bacilli</taxon>
        <taxon>Bacillales</taxon>
        <taxon>Bacillaceae</taxon>
        <taxon>Piscibacillus</taxon>
    </lineage>
</organism>
<dbReference type="OrthoDB" id="3035908at2"/>
<accession>A0A1H9DFX3</accession>
<gene>
    <name evidence="2" type="ORF">SAMN05216362_1077</name>
</gene>